<dbReference type="Pfam" id="PF24642">
    <property type="entry name" value="DUF7636"/>
    <property type="match status" value="1"/>
</dbReference>
<feature type="domain" description="RDRP C-terminal head" evidence="13">
    <location>
        <begin position="1112"/>
        <end position="1275"/>
    </location>
</feature>
<dbReference type="InterPro" id="IPR007855">
    <property type="entry name" value="RDRP"/>
</dbReference>
<dbReference type="GO" id="GO:0030422">
    <property type="term" value="P:siRNA processing"/>
    <property type="evidence" value="ECO:0007669"/>
    <property type="project" value="TreeGrafter"/>
</dbReference>
<dbReference type="Pfam" id="PF24934">
    <property type="entry name" value="DUF7752"/>
    <property type="match status" value="1"/>
</dbReference>
<dbReference type="InterPro" id="IPR057596">
    <property type="entry name" value="RDRP_core"/>
</dbReference>
<evidence type="ECO:0000256" key="8">
    <source>
        <dbReference type="ARBA" id="ARBA00048744"/>
    </source>
</evidence>
<dbReference type="Pfam" id="PF05183">
    <property type="entry name" value="RdRP"/>
    <property type="match status" value="1"/>
</dbReference>
<dbReference type="STRING" id="131310.A0A0N4ZEU5"/>
<feature type="domain" description="PH-like" evidence="12">
    <location>
        <begin position="133"/>
        <end position="336"/>
    </location>
</feature>
<evidence type="ECO:0000259" key="10">
    <source>
        <dbReference type="Pfam" id="PF24642"/>
    </source>
</evidence>
<evidence type="ECO:0000256" key="3">
    <source>
        <dbReference type="ARBA" id="ARBA00022484"/>
    </source>
</evidence>
<dbReference type="InterPro" id="IPR056654">
    <property type="entry name" value="DUF7752"/>
</dbReference>
<organism evidence="14 15">
    <name type="scientific">Parastrongyloides trichosuri</name>
    <name type="common">Possum-specific nematode worm</name>
    <dbReference type="NCBI Taxonomy" id="131310"/>
    <lineage>
        <taxon>Eukaryota</taxon>
        <taxon>Metazoa</taxon>
        <taxon>Ecdysozoa</taxon>
        <taxon>Nematoda</taxon>
        <taxon>Chromadorea</taxon>
        <taxon>Rhabditida</taxon>
        <taxon>Tylenchina</taxon>
        <taxon>Panagrolaimomorpha</taxon>
        <taxon>Strongyloidoidea</taxon>
        <taxon>Strongyloididae</taxon>
        <taxon>Parastrongyloides</taxon>
    </lineage>
</organism>
<evidence type="ECO:0000256" key="4">
    <source>
        <dbReference type="ARBA" id="ARBA00022679"/>
    </source>
</evidence>
<keyword evidence="14" id="KW-1185">Reference proteome</keyword>
<keyword evidence="6" id="KW-0694">RNA-binding</keyword>
<reference evidence="15" key="1">
    <citation type="submission" date="2017-02" db="UniProtKB">
        <authorList>
            <consortium name="WormBaseParasite"/>
        </authorList>
    </citation>
    <scope>IDENTIFICATION</scope>
</reference>
<name>A0A0N4ZEU5_PARTI</name>
<keyword evidence="5" id="KW-0548">Nucleotidyltransferase</keyword>
<sequence>MAALKELPEYTYVELSFLIASNLNNRDNEDQIKEHETIVTLVKESSDIIFEDTEKNGIRFNKHHDISRKDDPLLGTTLNLWLKCDFRINEPKFVKFLNYLKEFLIPMKRVHYAISCLNYFFFKIFFSHYRVENKDIPVSMIGWGNCHYPATFYDHYYVTEKWSRDYTGTNKEFNDLTFNRNTYAAMFVDFYHDRKYFEVHFAVPKCNKDSEIEQYRNTVARVSLFYEKIFKISISKLKYKEDTDEFDTIFNFWTINPITLEISQAYKSKTSEKGARFKFFQARTFMDDNSDFIKSVIHESSIFYLHIKVGSDTFLNLIERFRTLTGKTVEFVNWRKKVINPNSYLEKPFDNDICKMTICEQNSFALAYLIDAVFSRGFVVKDKLLCDFEIRNKFINNVVECYKRNNKVTLRALESLLNKLDESNVIKDVWEMFIWIIKYEEENSLITEAIKKDEKKEGYVYVRKVIVTPTRRILKAPELMMHNRMLRQHDPNGENTIRVLFRSDNGRPIREVRNDFIITDVISDCVDNGMVIGGRLYNFLGSSNSQMREGGCYFYRGTRNSIIELRKSFGSIKQEAIPKMMARIGQCFTQAVMAKDAVVNENKMVRDPDYECVVWKNSKEKVRCFSDGCGMISYSMGENILKTMTKYERVSSCYQFRFRGYKGVLAVYPILDKINEETSFAHIVLEGMGRKNNSKCKFDFPLDCVLRESQSKFKGSNKDVNIEIVKASQPSLLSLNRPLLNVMDQVSKKQSLESNQRICNRVHELFDYHVSLIRKCLLTEEGAFEVLSSMHLKMFGIQKIYNPKIVSFHTEPFFKKMVNSYACYQIQKVLTKLKIPIPSDLGRTMFGVIDETGILEYGQVFIQYSENINSMLMKDSELLKKIIHKGKVMITKNPTVVSGDLRVFEAVDVPELHHIVDVVVFPRDGPRPHSDEMAGSDLDGDEYSIFFDELLFIEYNMPAFDFDAGTSVKKVPKGVEDENDLDDKMKAFIKDFLKTESIGTLASSHLIQSDFFGLDSSVCTSIAIKHNKALDFAKTGEFPELLTIRWDGSKPPETPLVVADFFEYRAAKKPAYESGRLLGELHRRLKLIETILSTSLDKDNDEEEKFNPFIIVNGWEKDIAKAKFFFNRYASMISSLLDTYGIDNESELFSGFRMNLRNRITDSSDDDMSCYGTEIVIQEKLTKIVYKFKCEILETFNKLEYFYPDLPKEECKERIIMVLESPMAEYTDALKRFVCACYHASFDAAKEGIFQFYSFPWIFWDVLKKIAYVNMAGIRRNDRYRQASFENRLSAYIMKYSETRKNMIDDFINNIKSDEKLSLLLDFMKKYKNLDKLLFFLCVWAYRNNLTKVTTCKKFSVLFLEIIYGYYYGNSSEIFHSIDKLSDMTKDELEEVTDLNQFEGGLGHFCMKVLSILSLHKLKENSSIGGAEKNLHYMFMLKRDEWDIIKKKAVETVNNIAFTGSFESLPQIQTVVDLKYRKIISHQPLTIYLPRRSECSHLDLFDKLQKISGLTTIIKRKNSNKKIELKNVDEWFLTPIGTYEACVKFTSLVRPEIPLTISLMTEIDLPLYIATKLYDKIVNLSVLHENL</sequence>
<evidence type="ECO:0000313" key="15">
    <source>
        <dbReference type="WBParaSite" id="PTRK_0000627800.1"/>
    </source>
</evidence>
<evidence type="ECO:0000259" key="13">
    <source>
        <dbReference type="Pfam" id="PF26253"/>
    </source>
</evidence>
<feature type="domain" description="DUF7752" evidence="11">
    <location>
        <begin position="1324"/>
        <end position="1424"/>
    </location>
</feature>
<evidence type="ECO:0000259" key="11">
    <source>
        <dbReference type="Pfam" id="PF24934"/>
    </source>
</evidence>
<dbReference type="Proteomes" id="UP000038045">
    <property type="component" value="Unplaced"/>
</dbReference>
<evidence type="ECO:0000256" key="1">
    <source>
        <dbReference type="ARBA" id="ARBA00005762"/>
    </source>
</evidence>
<feature type="domain" description="DUF7636" evidence="10">
    <location>
        <begin position="1478"/>
        <end position="1580"/>
    </location>
</feature>
<comment type="catalytic activity">
    <reaction evidence="8">
        <text>RNA(n) + a ribonucleoside 5'-triphosphate = RNA(n+1) + diphosphate</text>
        <dbReference type="Rhea" id="RHEA:21248"/>
        <dbReference type="Rhea" id="RHEA-COMP:14527"/>
        <dbReference type="Rhea" id="RHEA-COMP:17342"/>
        <dbReference type="ChEBI" id="CHEBI:33019"/>
        <dbReference type="ChEBI" id="CHEBI:61557"/>
        <dbReference type="ChEBI" id="CHEBI:140395"/>
        <dbReference type="EC" id="2.7.7.48"/>
    </reaction>
</comment>
<feature type="domain" description="RDRP core" evidence="9">
    <location>
        <begin position="467"/>
        <end position="1084"/>
    </location>
</feature>
<dbReference type="PANTHER" id="PTHR23079:SF57">
    <property type="entry name" value="RNA-DIRECTED RNA POLYMERASE"/>
    <property type="match status" value="1"/>
</dbReference>
<evidence type="ECO:0000256" key="7">
    <source>
        <dbReference type="ARBA" id="ARBA00023158"/>
    </source>
</evidence>
<evidence type="ECO:0000256" key="6">
    <source>
        <dbReference type="ARBA" id="ARBA00022884"/>
    </source>
</evidence>
<proteinExistence type="inferred from homology"/>
<dbReference type="InterPro" id="IPR058752">
    <property type="entry name" value="RDRP_C_head"/>
</dbReference>
<keyword evidence="4" id="KW-0808">Transferase</keyword>
<protein>
    <recommendedName>
        <fullName evidence="2">RNA-directed RNA polymerase</fullName>
        <ecNumber evidence="2">2.7.7.48</ecNumber>
    </recommendedName>
</protein>
<evidence type="ECO:0000259" key="9">
    <source>
        <dbReference type="Pfam" id="PF05183"/>
    </source>
</evidence>
<dbReference type="InterPro" id="IPR057493">
    <property type="entry name" value="PH_RdRP-assoc"/>
</dbReference>
<comment type="similarity">
    <text evidence="1">Belongs to the RdRP family.</text>
</comment>
<evidence type="ECO:0000256" key="2">
    <source>
        <dbReference type="ARBA" id="ARBA00012494"/>
    </source>
</evidence>
<dbReference type="GO" id="GO:0031380">
    <property type="term" value="C:nuclear RNA-directed RNA polymerase complex"/>
    <property type="evidence" value="ECO:0007669"/>
    <property type="project" value="TreeGrafter"/>
</dbReference>
<dbReference type="Pfam" id="PF26253">
    <property type="entry name" value="RdRP_head"/>
    <property type="match status" value="1"/>
</dbReference>
<evidence type="ECO:0000313" key="14">
    <source>
        <dbReference type="Proteomes" id="UP000038045"/>
    </source>
</evidence>
<evidence type="ECO:0000256" key="5">
    <source>
        <dbReference type="ARBA" id="ARBA00022695"/>
    </source>
</evidence>
<keyword evidence="3" id="KW-0696">RNA-directed RNA polymerase</keyword>
<dbReference type="PANTHER" id="PTHR23079">
    <property type="entry name" value="RNA-DEPENDENT RNA POLYMERASE"/>
    <property type="match status" value="1"/>
</dbReference>
<evidence type="ECO:0000259" key="12">
    <source>
        <dbReference type="Pfam" id="PF25359"/>
    </source>
</evidence>
<dbReference type="Pfam" id="PF25359">
    <property type="entry name" value="PH_met_RdRP"/>
    <property type="match status" value="1"/>
</dbReference>
<dbReference type="GO" id="GO:0003968">
    <property type="term" value="F:RNA-directed RNA polymerase activity"/>
    <property type="evidence" value="ECO:0007669"/>
    <property type="project" value="UniProtKB-KW"/>
</dbReference>
<dbReference type="WBParaSite" id="PTRK_0000627800.1">
    <property type="protein sequence ID" value="PTRK_0000627800.1"/>
    <property type="gene ID" value="PTRK_0000627800"/>
</dbReference>
<accession>A0A0N4ZEU5</accession>
<dbReference type="InterPro" id="IPR056053">
    <property type="entry name" value="DUF7636"/>
</dbReference>
<keyword evidence="7" id="KW-0943">RNA-mediated gene silencing</keyword>
<dbReference type="GO" id="GO:0003723">
    <property type="term" value="F:RNA binding"/>
    <property type="evidence" value="ECO:0007669"/>
    <property type="project" value="UniProtKB-KW"/>
</dbReference>
<dbReference type="EC" id="2.7.7.48" evidence="2"/>